<accession>A0AAV7JLM3</accession>
<dbReference type="SMART" id="SM00248">
    <property type="entry name" value="ANK"/>
    <property type="match status" value="2"/>
</dbReference>
<dbReference type="EMBL" id="JAKMXF010000321">
    <property type="protein sequence ID" value="KAI6649330.1"/>
    <property type="molecule type" value="Genomic_DNA"/>
</dbReference>
<dbReference type="InterPro" id="IPR002110">
    <property type="entry name" value="Ankyrin_rpt"/>
</dbReference>
<dbReference type="Proteomes" id="UP001165289">
    <property type="component" value="Unassembled WGS sequence"/>
</dbReference>
<dbReference type="AlphaFoldDB" id="A0AAV7JLM3"/>
<evidence type="ECO:0000313" key="2">
    <source>
        <dbReference type="Proteomes" id="UP001165289"/>
    </source>
</evidence>
<dbReference type="SUPFAM" id="SSF48403">
    <property type="entry name" value="Ankyrin repeat"/>
    <property type="match status" value="1"/>
</dbReference>
<dbReference type="Pfam" id="PF00023">
    <property type="entry name" value="Ank"/>
    <property type="match status" value="1"/>
</dbReference>
<keyword evidence="2" id="KW-1185">Reference proteome</keyword>
<dbReference type="Gene3D" id="1.25.40.20">
    <property type="entry name" value="Ankyrin repeat-containing domain"/>
    <property type="match status" value="2"/>
</dbReference>
<protein>
    <submittedName>
        <fullName evidence="1">Uncharacterized protein</fullName>
    </submittedName>
</protein>
<reference evidence="1 2" key="1">
    <citation type="journal article" date="2023" name="BMC Biol.">
        <title>The compact genome of the sponge Oopsacas minuta (Hexactinellida) is lacking key metazoan core genes.</title>
        <authorList>
            <person name="Santini S."/>
            <person name="Schenkelaars Q."/>
            <person name="Jourda C."/>
            <person name="Duchesne M."/>
            <person name="Belahbib H."/>
            <person name="Rocher C."/>
            <person name="Selva M."/>
            <person name="Riesgo A."/>
            <person name="Vervoort M."/>
            <person name="Leys S.P."/>
            <person name="Kodjabachian L."/>
            <person name="Le Bivic A."/>
            <person name="Borchiellini C."/>
            <person name="Claverie J.M."/>
            <person name="Renard E."/>
        </authorList>
    </citation>
    <scope>NUCLEOTIDE SEQUENCE [LARGE SCALE GENOMIC DNA]</scope>
    <source>
        <strain evidence="1">SPO-2</strain>
    </source>
</reference>
<gene>
    <name evidence="1" type="ORF">LOD99_11696</name>
</gene>
<name>A0AAV7JLM3_9METZ</name>
<dbReference type="InterPro" id="IPR036770">
    <property type="entry name" value="Ankyrin_rpt-contain_sf"/>
</dbReference>
<evidence type="ECO:0000313" key="1">
    <source>
        <dbReference type="EMBL" id="KAI6649330.1"/>
    </source>
</evidence>
<sequence length="622" mass="71339">MNLIKEWTSLLVAQDLNSLLEKVCEVTKCHFEILKDGSQIELTILKCLLAFINLDPQFPHNKNVCCTQVVVHIPRSNRSTVAKFIPKYLSHVKDLNDVDVYGNSYMHYLADLSLEPSMKSSILQKAIDCGAHHFPNRENITPLQVAALKGDGACVRKLLHNYKSISSAEIIQACGILLYSTPFQGFHLPCRKYFQMKIKEHLPKFRANPTFYLGATMSTETIKLFEVIFANIDEDTYTQIQMDYKESFSQQKQIISHTISSPCGEVTSQILQKHEFFSFVSIFPMLIQYHSYKSNSVRSVCLSSVKPYIKLYQNKLMSLIFKRPLPLESFRYWRQLKQHFTSTFRCWLLDLVSVVKTHLQLSSVEASIFMLKEVQGYIEEYANLACLYLDYLNNIIQGEERLEIVKSEMKDIADCLVTLHSDLIALDSNQPQIISKLLNQSFMIIHCISKIRTDTASNPSSSIVISLLELVLPSEGHLLNQYDEQGRTPLHWAVQKKSELIPYLLECGAYPHAIDKKVKMSALQLLREESLVPKGLRKCFKQLHDQVQPLKVITAHTIAKVTQDSYDTVLPKDLAYFVYLHQPTWTSLQTQLPEGVTPPADLSRLRLLKDNLVLKNQIIYHF</sequence>
<organism evidence="1 2">
    <name type="scientific">Oopsacas minuta</name>
    <dbReference type="NCBI Taxonomy" id="111878"/>
    <lineage>
        <taxon>Eukaryota</taxon>
        <taxon>Metazoa</taxon>
        <taxon>Porifera</taxon>
        <taxon>Hexactinellida</taxon>
        <taxon>Hexasterophora</taxon>
        <taxon>Lyssacinosida</taxon>
        <taxon>Leucopsacidae</taxon>
        <taxon>Oopsacas</taxon>
    </lineage>
</organism>
<comment type="caution">
    <text evidence="1">The sequence shown here is derived from an EMBL/GenBank/DDBJ whole genome shotgun (WGS) entry which is preliminary data.</text>
</comment>
<proteinExistence type="predicted"/>